<dbReference type="RefSeq" id="WP_343030348.1">
    <property type="nucleotide sequence ID" value="NZ_CAXYUY010000042.1"/>
</dbReference>
<evidence type="ECO:0000256" key="11">
    <source>
        <dbReference type="ARBA" id="ARBA00032593"/>
    </source>
</evidence>
<dbReference type="GO" id="GO:0046983">
    <property type="term" value="F:protein dimerization activity"/>
    <property type="evidence" value="ECO:0007669"/>
    <property type="project" value="InterPro"/>
</dbReference>
<dbReference type="SUPFAM" id="SSF46785">
    <property type="entry name" value="Winged helix' DNA-binding domain"/>
    <property type="match status" value="1"/>
</dbReference>
<keyword evidence="8" id="KW-0010">Activator</keyword>
<dbReference type="GO" id="GO:0046914">
    <property type="term" value="F:transition metal ion binding"/>
    <property type="evidence" value="ECO:0007669"/>
    <property type="project" value="InterPro"/>
</dbReference>
<dbReference type="PROSITE" id="PS50944">
    <property type="entry name" value="HTH_DTXR"/>
    <property type="match status" value="1"/>
</dbReference>
<accession>A0A7X1ZBA7</accession>
<dbReference type="EMBL" id="WITJ01000010">
    <property type="protein sequence ID" value="MQW39945.1"/>
    <property type="molecule type" value="Genomic_DNA"/>
</dbReference>
<keyword evidence="4" id="KW-0963">Cytoplasm</keyword>
<dbReference type="InterPro" id="IPR036388">
    <property type="entry name" value="WH-like_DNA-bd_sf"/>
</dbReference>
<keyword evidence="6" id="KW-0805">Transcription regulation</keyword>
<dbReference type="GO" id="GO:0003700">
    <property type="term" value="F:DNA-binding transcription factor activity"/>
    <property type="evidence" value="ECO:0007669"/>
    <property type="project" value="InterPro"/>
</dbReference>
<dbReference type="Pfam" id="PF01325">
    <property type="entry name" value="Fe_dep_repress"/>
    <property type="match status" value="1"/>
</dbReference>
<comment type="similarity">
    <text evidence="2">Belongs to the DtxR/MntR family.</text>
</comment>
<evidence type="ECO:0000256" key="9">
    <source>
        <dbReference type="ARBA" id="ARBA00023163"/>
    </source>
</evidence>
<comment type="subcellular location">
    <subcellularLocation>
        <location evidence="1">Cytoplasm</location>
    </subcellularLocation>
</comment>
<evidence type="ECO:0000259" key="12">
    <source>
        <dbReference type="PROSITE" id="PS50944"/>
    </source>
</evidence>
<evidence type="ECO:0000256" key="1">
    <source>
        <dbReference type="ARBA" id="ARBA00004496"/>
    </source>
</evidence>
<name>A0A7X1ZBA7_9LACT</name>
<dbReference type="GO" id="GO:0005737">
    <property type="term" value="C:cytoplasm"/>
    <property type="evidence" value="ECO:0007669"/>
    <property type="project" value="UniProtKB-SubCell"/>
</dbReference>
<dbReference type="PANTHER" id="PTHR33238:SF11">
    <property type="entry name" value="TRANSCRIPTIONAL REGULATOR MNTR"/>
    <property type="match status" value="1"/>
</dbReference>
<dbReference type="PANTHER" id="PTHR33238">
    <property type="entry name" value="IRON (METAL) DEPENDENT REPRESSOR, DTXR FAMILY"/>
    <property type="match status" value="1"/>
</dbReference>
<dbReference type="Gene3D" id="1.10.10.10">
    <property type="entry name" value="Winged helix-like DNA-binding domain superfamily/Winged helix DNA-binding domain"/>
    <property type="match status" value="1"/>
</dbReference>
<dbReference type="InterPro" id="IPR050536">
    <property type="entry name" value="DtxR_MntR_Metal-Reg"/>
</dbReference>
<organism evidence="13 14">
    <name type="scientific">Lactococcus hircilactis</name>
    <dbReference type="NCBI Taxonomy" id="1494462"/>
    <lineage>
        <taxon>Bacteria</taxon>
        <taxon>Bacillati</taxon>
        <taxon>Bacillota</taxon>
        <taxon>Bacilli</taxon>
        <taxon>Lactobacillales</taxon>
        <taxon>Streptococcaceae</taxon>
        <taxon>Lactococcus</taxon>
    </lineage>
</organism>
<dbReference type="InterPro" id="IPR022689">
    <property type="entry name" value="Iron_dep_repressor"/>
</dbReference>
<evidence type="ECO:0000256" key="5">
    <source>
        <dbReference type="ARBA" id="ARBA00022491"/>
    </source>
</evidence>
<dbReference type="Proteomes" id="UP000439550">
    <property type="component" value="Unassembled WGS sequence"/>
</dbReference>
<dbReference type="Pfam" id="PF02742">
    <property type="entry name" value="Fe_dep_repr_C"/>
    <property type="match status" value="1"/>
</dbReference>
<dbReference type="SUPFAM" id="SSF47979">
    <property type="entry name" value="Iron-dependent repressor protein, dimerization domain"/>
    <property type="match status" value="1"/>
</dbReference>
<evidence type="ECO:0000256" key="2">
    <source>
        <dbReference type="ARBA" id="ARBA00007871"/>
    </source>
</evidence>
<dbReference type="GO" id="GO:0003677">
    <property type="term" value="F:DNA binding"/>
    <property type="evidence" value="ECO:0007669"/>
    <property type="project" value="UniProtKB-KW"/>
</dbReference>
<evidence type="ECO:0000313" key="13">
    <source>
        <dbReference type="EMBL" id="MQW39945.1"/>
    </source>
</evidence>
<evidence type="ECO:0000256" key="4">
    <source>
        <dbReference type="ARBA" id="ARBA00022490"/>
    </source>
</evidence>
<evidence type="ECO:0000256" key="6">
    <source>
        <dbReference type="ARBA" id="ARBA00023015"/>
    </source>
</evidence>
<comment type="caution">
    <text evidence="13">The sequence shown here is derived from an EMBL/GenBank/DDBJ whole genome shotgun (WGS) entry which is preliminary data.</text>
</comment>
<evidence type="ECO:0000313" key="14">
    <source>
        <dbReference type="Proteomes" id="UP000439550"/>
    </source>
</evidence>
<evidence type="ECO:0000256" key="8">
    <source>
        <dbReference type="ARBA" id="ARBA00023159"/>
    </source>
</evidence>
<dbReference type="SMART" id="SM00529">
    <property type="entry name" value="HTH_DTXR"/>
    <property type="match status" value="1"/>
</dbReference>
<dbReference type="InterPro" id="IPR036390">
    <property type="entry name" value="WH_DNA-bd_sf"/>
</dbReference>
<dbReference type="InterPro" id="IPR001367">
    <property type="entry name" value="Fe_dep_repressor"/>
</dbReference>
<protein>
    <recommendedName>
        <fullName evidence="11">Manganese transport regulator</fullName>
    </recommendedName>
</protein>
<proteinExistence type="inferred from homology"/>
<keyword evidence="14" id="KW-1185">Reference proteome</keyword>
<evidence type="ECO:0000256" key="7">
    <source>
        <dbReference type="ARBA" id="ARBA00023125"/>
    </source>
</evidence>
<dbReference type="InterPro" id="IPR036421">
    <property type="entry name" value="Fe_dep_repressor_sf"/>
</dbReference>
<keyword evidence="7" id="KW-0238">DNA-binding</keyword>
<comment type="subunit">
    <text evidence="3">Homodimer.</text>
</comment>
<dbReference type="AlphaFoldDB" id="A0A7X1ZBA7"/>
<keyword evidence="9" id="KW-0804">Transcription</keyword>
<sequence length="229" mass="26525">MLKLSKNEQDYLKSIYMIENNETKTAVSIHLIAKKLAVSSPSATEMIKRLAKKELVDYAPYHGVSLTNSGEIQARFIIKSHRVWETFLVDELGYSSEEVHDEAENLEHASSPKMVEYLYAHLGYPETDPHGSKIPSELFWKKNRVEITLKQAQKEKRYYITTLSSKAKSYFQKLQVEFPHLIKVIECLEDQSMLIKEDNGKIILIPKFLEEDIYVMQRVGEVDPALKRM</sequence>
<keyword evidence="5" id="KW-0678">Repressor</keyword>
<feature type="domain" description="HTH dtxR-type" evidence="12">
    <location>
        <begin position="4"/>
        <end position="67"/>
    </location>
</feature>
<reference evidence="13 14" key="1">
    <citation type="submission" date="2019-10" db="EMBL/GenBank/DDBJ databases">
        <authorList>
            <person name="Dong K."/>
        </authorList>
    </citation>
    <scope>NUCLEOTIDE SEQUENCE [LARGE SCALE GENOMIC DNA]</scope>
    <source>
        <strain evidence="13 14">DSM 28960</strain>
    </source>
</reference>
<keyword evidence="10" id="KW-0464">Manganese</keyword>
<gene>
    <name evidence="13" type="ORF">GHI93_08395</name>
</gene>
<dbReference type="InterPro" id="IPR022687">
    <property type="entry name" value="HTH_DTXR"/>
</dbReference>
<evidence type="ECO:0000256" key="10">
    <source>
        <dbReference type="ARBA" id="ARBA00023211"/>
    </source>
</evidence>
<evidence type="ECO:0000256" key="3">
    <source>
        <dbReference type="ARBA" id="ARBA00011738"/>
    </source>
</evidence>